<sequence length="38" mass="4711">MLWRSALSQNFECNKASSYPFVYLIYFPYHQYKKTEEQ</sequence>
<dbReference type="EMBL" id="AEDQ01000004">
    <property type="protein sequence ID" value="EFL44668.1"/>
    <property type="molecule type" value="Genomic_DNA"/>
</dbReference>
<evidence type="ECO:0000313" key="2">
    <source>
        <dbReference type="Proteomes" id="UP000004431"/>
    </source>
</evidence>
<organism evidence="1 2">
    <name type="scientific">Fannyhessea vaginae PB189-T1-4</name>
    <dbReference type="NCBI Taxonomy" id="866774"/>
    <lineage>
        <taxon>Bacteria</taxon>
        <taxon>Bacillati</taxon>
        <taxon>Actinomycetota</taxon>
        <taxon>Coriobacteriia</taxon>
        <taxon>Coriobacteriales</taxon>
        <taxon>Atopobiaceae</taxon>
        <taxon>Fannyhessea</taxon>
    </lineage>
</organism>
<comment type="caution">
    <text evidence="1">The sequence shown here is derived from an EMBL/GenBank/DDBJ whole genome shotgun (WGS) entry which is preliminary data.</text>
</comment>
<name>A0ABP2J6A3_9ACTN</name>
<dbReference type="Proteomes" id="UP000004431">
    <property type="component" value="Unassembled WGS sequence"/>
</dbReference>
<protein>
    <submittedName>
        <fullName evidence="1">Uncharacterized protein</fullName>
    </submittedName>
</protein>
<gene>
    <name evidence="1" type="ORF">HMPREF9248_0118</name>
</gene>
<evidence type="ECO:0000313" key="1">
    <source>
        <dbReference type="EMBL" id="EFL44668.1"/>
    </source>
</evidence>
<accession>A0ABP2J6A3</accession>
<keyword evidence="2" id="KW-1185">Reference proteome</keyword>
<reference evidence="1 2" key="1">
    <citation type="submission" date="2010-08" db="EMBL/GenBank/DDBJ databases">
        <authorList>
            <person name="Durkin A.S."/>
            <person name="Madupu R."/>
            <person name="Torralba M."/>
            <person name="Gillis M."/>
            <person name="Methe B."/>
            <person name="Sutton G."/>
            <person name="Nelson K.E."/>
        </authorList>
    </citation>
    <scope>NUCLEOTIDE SEQUENCE [LARGE SCALE GENOMIC DNA]</scope>
    <source>
        <strain evidence="1 2">PB189-T1-4</strain>
    </source>
</reference>
<proteinExistence type="predicted"/>